<dbReference type="OrthoDB" id="9928162at2"/>
<proteinExistence type="predicted"/>
<dbReference type="Proteomes" id="UP000032668">
    <property type="component" value="Unassembled WGS sequence"/>
</dbReference>
<name>A0A0D6PHC0_9PROT</name>
<gene>
    <name evidence="1" type="ORF">Aam_078_027</name>
</gene>
<dbReference type="RefSeq" id="WP_048879535.1">
    <property type="nucleotide sequence ID" value="NZ_BANC01000076.1"/>
</dbReference>
<evidence type="ECO:0000313" key="2">
    <source>
        <dbReference type="Proteomes" id="UP000032668"/>
    </source>
</evidence>
<organism evidence="1 2">
    <name type="scientific">Acidocella aminolytica 101 = DSM 11237</name>
    <dbReference type="NCBI Taxonomy" id="1120923"/>
    <lineage>
        <taxon>Bacteria</taxon>
        <taxon>Pseudomonadati</taxon>
        <taxon>Pseudomonadota</taxon>
        <taxon>Alphaproteobacteria</taxon>
        <taxon>Acetobacterales</taxon>
        <taxon>Acidocellaceae</taxon>
        <taxon>Acidocella</taxon>
    </lineage>
</organism>
<protein>
    <submittedName>
        <fullName evidence="1">Uncharacterized protein</fullName>
    </submittedName>
</protein>
<dbReference type="AlphaFoldDB" id="A0A0D6PHC0"/>
<sequence length="77" mass="7714">MKLIIAALIGAGVVAGGGAFYVYVIAPPSVQNSLVPLPNSGRETNAQIDAGIRASCLAAGKDAVPACKPYLDGKTSN</sequence>
<comment type="caution">
    <text evidence="1">The sequence shown here is derived from an EMBL/GenBank/DDBJ whole genome shotgun (WGS) entry which is preliminary data.</text>
</comment>
<accession>A0A0D6PHC0</accession>
<dbReference type="STRING" id="1120923.SAMN02746095_02592"/>
<keyword evidence="2" id="KW-1185">Reference proteome</keyword>
<evidence type="ECO:0000313" key="1">
    <source>
        <dbReference type="EMBL" id="GAN81150.1"/>
    </source>
</evidence>
<reference evidence="1 2" key="1">
    <citation type="submission" date="2012-11" db="EMBL/GenBank/DDBJ databases">
        <title>Whole genome sequence of Acidocella aminolytica 101 = DSM 11237.</title>
        <authorList>
            <person name="Azuma Y."/>
            <person name="Higashiura N."/>
            <person name="Hirakawa H."/>
            <person name="Matsushita K."/>
        </authorList>
    </citation>
    <scope>NUCLEOTIDE SEQUENCE [LARGE SCALE GENOMIC DNA]</scope>
    <source>
        <strain evidence="2">101 / DSM 11237</strain>
    </source>
</reference>
<dbReference type="EMBL" id="BANC01000076">
    <property type="protein sequence ID" value="GAN81150.1"/>
    <property type="molecule type" value="Genomic_DNA"/>
</dbReference>